<protein>
    <submittedName>
        <fullName evidence="3">Uncharacterized protein</fullName>
    </submittedName>
</protein>
<dbReference type="AlphaFoldDB" id="A0AAV8Y2T7"/>
<keyword evidence="2" id="KW-0862">Zinc</keyword>
<dbReference type="SUPFAM" id="SSF57924">
    <property type="entry name" value="Inhibitor of apoptosis (IAP) repeat"/>
    <property type="match status" value="1"/>
</dbReference>
<dbReference type="PANTHER" id="PTHR46771">
    <property type="entry name" value="DETERIN"/>
    <property type="match status" value="1"/>
</dbReference>
<dbReference type="Proteomes" id="UP001162162">
    <property type="component" value="Unassembled WGS sequence"/>
</dbReference>
<dbReference type="Gene3D" id="1.10.1170.10">
    <property type="entry name" value="Inhibitor Of Apoptosis Protein (2mihbC-IAP-1), Chain A"/>
    <property type="match status" value="1"/>
</dbReference>
<dbReference type="PANTHER" id="PTHR46771:SF5">
    <property type="entry name" value="DETERIN"/>
    <property type="match status" value="1"/>
</dbReference>
<dbReference type="PROSITE" id="PS50143">
    <property type="entry name" value="BIR_REPEAT_2"/>
    <property type="match status" value="1"/>
</dbReference>
<name>A0AAV8Y2T7_9CUCU</name>
<evidence type="ECO:0000313" key="4">
    <source>
        <dbReference type="Proteomes" id="UP001162162"/>
    </source>
</evidence>
<evidence type="ECO:0000256" key="2">
    <source>
        <dbReference type="ARBA" id="ARBA00022833"/>
    </source>
</evidence>
<dbReference type="CDD" id="cd00022">
    <property type="entry name" value="BIR"/>
    <property type="match status" value="1"/>
</dbReference>
<dbReference type="Pfam" id="PF00653">
    <property type="entry name" value="BIR"/>
    <property type="match status" value="1"/>
</dbReference>
<sequence>MKKDKCNADKMAESGFIFIGNKSEPDAVKCFFCNKGLDGWDPTDDPWQEHIKHSPKCSFAKLQKSQDNMKMKEFLAIKDELMEKIIESYIEDKANKIGEFENYEKIIMSKINKS</sequence>
<proteinExistence type="predicted"/>
<dbReference type="EMBL" id="JAPWTK010000219">
    <property type="protein sequence ID" value="KAJ8945328.1"/>
    <property type="molecule type" value="Genomic_DNA"/>
</dbReference>
<dbReference type="InterPro" id="IPR051190">
    <property type="entry name" value="Baculoviral_IAP"/>
</dbReference>
<organism evidence="3 4">
    <name type="scientific">Aromia moschata</name>
    <dbReference type="NCBI Taxonomy" id="1265417"/>
    <lineage>
        <taxon>Eukaryota</taxon>
        <taxon>Metazoa</taxon>
        <taxon>Ecdysozoa</taxon>
        <taxon>Arthropoda</taxon>
        <taxon>Hexapoda</taxon>
        <taxon>Insecta</taxon>
        <taxon>Pterygota</taxon>
        <taxon>Neoptera</taxon>
        <taxon>Endopterygota</taxon>
        <taxon>Coleoptera</taxon>
        <taxon>Polyphaga</taxon>
        <taxon>Cucujiformia</taxon>
        <taxon>Chrysomeloidea</taxon>
        <taxon>Cerambycidae</taxon>
        <taxon>Cerambycinae</taxon>
        <taxon>Callichromatini</taxon>
        <taxon>Aromia</taxon>
    </lineage>
</organism>
<evidence type="ECO:0000313" key="3">
    <source>
        <dbReference type="EMBL" id="KAJ8945328.1"/>
    </source>
</evidence>
<dbReference type="GO" id="GO:0046872">
    <property type="term" value="F:metal ion binding"/>
    <property type="evidence" value="ECO:0007669"/>
    <property type="project" value="UniProtKB-KW"/>
</dbReference>
<dbReference type="InterPro" id="IPR001370">
    <property type="entry name" value="BIR_rpt"/>
</dbReference>
<dbReference type="SMART" id="SM00238">
    <property type="entry name" value="BIR"/>
    <property type="match status" value="1"/>
</dbReference>
<keyword evidence="4" id="KW-1185">Reference proteome</keyword>
<accession>A0AAV8Y2T7</accession>
<gene>
    <name evidence="3" type="ORF">NQ318_009723</name>
</gene>
<evidence type="ECO:0000256" key="1">
    <source>
        <dbReference type="ARBA" id="ARBA00022723"/>
    </source>
</evidence>
<comment type="caution">
    <text evidence="3">The sequence shown here is derived from an EMBL/GenBank/DDBJ whole genome shotgun (WGS) entry which is preliminary data.</text>
</comment>
<reference evidence="3" key="1">
    <citation type="journal article" date="2023" name="Insect Mol. Biol.">
        <title>Genome sequencing provides insights into the evolution of gene families encoding plant cell wall-degrading enzymes in longhorned beetles.</title>
        <authorList>
            <person name="Shin N.R."/>
            <person name="Okamura Y."/>
            <person name="Kirsch R."/>
            <person name="Pauchet Y."/>
        </authorList>
    </citation>
    <scope>NUCLEOTIDE SEQUENCE</scope>
    <source>
        <strain evidence="3">AMC_N1</strain>
    </source>
</reference>
<keyword evidence="1" id="KW-0479">Metal-binding</keyword>